<gene>
    <name evidence="2" type="ORF">DERYTH_LOCUS11659</name>
</gene>
<dbReference type="OrthoDB" id="1748060at2759"/>
<sequence>MPPLRKTCSQTAEERRTLNTFRMQRNRHSKTPPKNNKETIIWLADNNLDQCIYNKPTASQVAAICVEGDEPIEYIKRDIVIQSWSQGLQRVSELSRTYDPMQYPFLFPKSDYGWHPEILQNMFQKKVIAGISNASQIGHRIILPSSFIGGLCDIYQHYQDAIALVQVYGRLDIFITIMCNPRWPEIIAELMPTQTPQDRPDLTGKTNYLNLI</sequence>
<dbReference type="Pfam" id="PF14214">
    <property type="entry name" value="Helitron_like_N"/>
    <property type="match status" value="1"/>
</dbReference>
<feature type="domain" description="Helitron helicase-like" evidence="1">
    <location>
        <begin position="118"/>
        <end position="203"/>
    </location>
</feature>
<evidence type="ECO:0000313" key="2">
    <source>
        <dbReference type="EMBL" id="CAG8678542.1"/>
    </source>
</evidence>
<dbReference type="PANTHER" id="PTHR45786">
    <property type="entry name" value="DNA BINDING PROTEIN-LIKE"/>
    <property type="match status" value="1"/>
</dbReference>
<evidence type="ECO:0000313" key="3">
    <source>
        <dbReference type="Proteomes" id="UP000789405"/>
    </source>
</evidence>
<reference evidence="2" key="1">
    <citation type="submission" date="2021-06" db="EMBL/GenBank/DDBJ databases">
        <authorList>
            <person name="Kallberg Y."/>
            <person name="Tangrot J."/>
            <person name="Rosling A."/>
        </authorList>
    </citation>
    <scope>NUCLEOTIDE SEQUENCE</scope>
    <source>
        <strain evidence="2">MA453B</strain>
    </source>
</reference>
<dbReference type="InterPro" id="IPR025476">
    <property type="entry name" value="Helitron_helicase-like"/>
</dbReference>
<dbReference type="Proteomes" id="UP000789405">
    <property type="component" value="Unassembled WGS sequence"/>
</dbReference>
<evidence type="ECO:0000259" key="1">
    <source>
        <dbReference type="Pfam" id="PF14214"/>
    </source>
</evidence>
<accession>A0A9N9HD60</accession>
<name>A0A9N9HD60_9GLOM</name>
<organism evidence="2 3">
    <name type="scientific">Dentiscutata erythropus</name>
    <dbReference type="NCBI Taxonomy" id="1348616"/>
    <lineage>
        <taxon>Eukaryota</taxon>
        <taxon>Fungi</taxon>
        <taxon>Fungi incertae sedis</taxon>
        <taxon>Mucoromycota</taxon>
        <taxon>Glomeromycotina</taxon>
        <taxon>Glomeromycetes</taxon>
        <taxon>Diversisporales</taxon>
        <taxon>Gigasporaceae</taxon>
        <taxon>Dentiscutata</taxon>
    </lineage>
</organism>
<comment type="caution">
    <text evidence="2">The sequence shown here is derived from an EMBL/GenBank/DDBJ whole genome shotgun (WGS) entry which is preliminary data.</text>
</comment>
<dbReference type="EMBL" id="CAJVPY010007308">
    <property type="protein sequence ID" value="CAG8678542.1"/>
    <property type="molecule type" value="Genomic_DNA"/>
</dbReference>
<dbReference type="PANTHER" id="PTHR45786:SF74">
    <property type="entry name" value="ATP-DEPENDENT DNA HELICASE"/>
    <property type="match status" value="1"/>
</dbReference>
<proteinExistence type="predicted"/>
<dbReference type="AlphaFoldDB" id="A0A9N9HD60"/>
<protein>
    <submittedName>
        <fullName evidence="2">16635_t:CDS:1</fullName>
    </submittedName>
</protein>
<keyword evidence="3" id="KW-1185">Reference proteome</keyword>